<protein>
    <submittedName>
        <fullName evidence="2">DinB family protein</fullName>
    </submittedName>
</protein>
<dbReference type="RefSeq" id="WP_380705606.1">
    <property type="nucleotide sequence ID" value="NZ_JBHSAP010000018.1"/>
</dbReference>
<evidence type="ECO:0000259" key="1">
    <source>
        <dbReference type="Pfam" id="PF12867"/>
    </source>
</evidence>
<sequence length="176" mass="20664">MNFIMSEAIEVLERTPQTLELFLSGLSDGWLQCREEEGTWNVSEVIEHLIEGEKNNWMPRLELILKEGESQPFPPFDRYSHLRGKSERSVEEKLREFKMIRKLNISKLQSLINDKQNLEKTGSHPAFGVVKARELISTWVVHDLTHMAQIVRVMADRYRDDVGPWKEYLGILKKER</sequence>
<dbReference type="InterPro" id="IPR024775">
    <property type="entry name" value="DinB-like"/>
</dbReference>
<dbReference type="Pfam" id="PF12867">
    <property type="entry name" value="DinB_2"/>
    <property type="match status" value="1"/>
</dbReference>
<evidence type="ECO:0000313" key="3">
    <source>
        <dbReference type="Proteomes" id="UP001595843"/>
    </source>
</evidence>
<name>A0ABV8JLE0_9BACL</name>
<feature type="domain" description="DinB-like" evidence="1">
    <location>
        <begin position="12"/>
        <end position="150"/>
    </location>
</feature>
<keyword evidence="3" id="KW-1185">Reference proteome</keyword>
<dbReference type="Gene3D" id="1.20.120.450">
    <property type="entry name" value="dinb family like domain"/>
    <property type="match status" value="1"/>
</dbReference>
<evidence type="ECO:0000313" key="2">
    <source>
        <dbReference type="EMBL" id="MFC4077768.1"/>
    </source>
</evidence>
<dbReference type="EMBL" id="JBHSAP010000018">
    <property type="protein sequence ID" value="MFC4077768.1"/>
    <property type="molecule type" value="Genomic_DNA"/>
</dbReference>
<dbReference type="InterPro" id="IPR034660">
    <property type="entry name" value="DinB/YfiT-like"/>
</dbReference>
<reference evidence="3" key="1">
    <citation type="journal article" date="2019" name="Int. J. Syst. Evol. Microbiol.">
        <title>The Global Catalogue of Microorganisms (GCM) 10K type strain sequencing project: providing services to taxonomists for standard genome sequencing and annotation.</title>
        <authorList>
            <consortium name="The Broad Institute Genomics Platform"/>
            <consortium name="The Broad Institute Genome Sequencing Center for Infectious Disease"/>
            <person name="Wu L."/>
            <person name="Ma J."/>
        </authorList>
    </citation>
    <scope>NUCLEOTIDE SEQUENCE [LARGE SCALE GENOMIC DNA]</scope>
    <source>
        <strain evidence="3">IBRC-M 10813</strain>
    </source>
</reference>
<dbReference type="SUPFAM" id="SSF109854">
    <property type="entry name" value="DinB/YfiT-like putative metalloenzymes"/>
    <property type="match status" value="1"/>
</dbReference>
<comment type="caution">
    <text evidence="2">The sequence shown here is derived from an EMBL/GenBank/DDBJ whole genome shotgun (WGS) entry which is preliminary data.</text>
</comment>
<accession>A0ABV8JLE0</accession>
<gene>
    <name evidence="2" type="ORF">ACFOUO_13270</name>
</gene>
<dbReference type="Proteomes" id="UP001595843">
    <property type="component" value="Unassembled WGS sequence"/>
</dbReference>
<proteinExistence type="predicted"/>
<organism evidence="2 3">
    <name type="scientific">Salinithrix halophila</name>
    <dbReference type="NCBI Taxonomy" id="1485204"/>
    <lineage>
        <taxon>Bacteria</taxon>
        <taxon>Bacillati</taxon>
        <taxon>Bacillota</taxon>
        <taxon>Bacilli</taxon>
        <taxon>Bacillales</taxon>
        <taxon>Thermoactinomycetaceae</taxon>
        <taxon>Salinithrix</taxon>
    </lineage>
</organism>